<dbReference type="PROSITE" id="PS51257">
    <property type="entry name" value="PROKAR_LIPOPROTEIN"/>
    <property type="match status" value="1"/>
</dbReference>
<dbReference type="STRING" id="490189.SAMN02927903_00629"/>
<sequence>MSKRTLALLLLPLMLMGVTSCDVIEAIFEAGMAVGIFLVIAVIALIVFAVSKLGGSK</sequence>
<evidence type="ECO:0000256" key="1">
    <source>
        <dbReference type="SAM" id="Phobius"/>
    </source>
</evidence>
<dbReference type="EMBL" id="FMVF01000003">
    <property type="protein sequence ID" value="SCY05297.1"/>
    <property type="molecule type" value="Genomic_DNA"/>
</dbReference>
<keyword evidence="3" id="KW-1185">Reference proteome</keyword>
<dbReference type="RefSeq" id="WP_170826776.1">
    <property type="nucleotide sequence ID" value="NZ_FMVF01000003.1"/>
</dbReference>
<keyword evidence="1" id="KW-1133">Transmembrane helix</keyword>
<dbReference type="Proteomes" id="UP000199354">
    <property type="component" value="Unassembled WGS sequence"/>
</dbReference>
<name>A0A1G5CSL7_9FLAO</name>
<reference evidence="2 3" key="1">
    <citation type="submission" date="2016-10" db="EMBL/GenBank/DDBJ databases">
        <authorList>
            <person name="de Groot N.N."/>
        </authorList>
    </citation>
    <scope>NUCLEOTIDE SEQUENCE [LARGE SCALE GENOMIC DNA]</scope>
    <source>
        <strain evidence="2 3">CGMCC 1.7031</strain>
    </source>
</reference>
<keyword evidence="1" id="KW-0472">Membrane</keyword>
<protein>
    <recommendedName>
        <fullName evidence="4">Phosphatidate cytidylyltransferase</fullName>
    </recommendedName>
</protein>
<feature type="transmembrane region" description="Helical" evidence="1">
    <location>
        <begin position="31"/>
        <end position="50"/>
    </location>
</feature>
<gene>
    <name evidence="2" type="ORF">SAMN02927903_00629</name>
</gene>
<proteinExistence type="predicted"/>
<keyword evidence="1" id="KW-0812">Transmembrane</keyword>
<evidence type="ECO:0000313" key="3">
    <source>
        <dbReference type="Proteomes" id="UP000199354"/>
    </source>
</evidence>
<evidence type="ECO:0008006" key="4">
    <source>
        <dbReference type="Google" id="ProtNLM"/>
    </source>
</evidence>
<evidence type="ECO:0000313" key="2">
    <source>
        <dbReference type="EMBL" id="SCY05297.1"/>
    </source>
</evidence>
<organism evidence="2 3">
    <name type="scientific">Flavobacterium caeni</name>
    <dbReference type="NCBI Taxonomy" id="490189"/>
    <lineage>
        <taxon>Bacteria</taxon>
        <taxon>Pseudomonadati</taxon>
        <taxon>Bacteroidota</taxon>
        <taxon>Flavobacteriia</taxon>
        <taxon>Flavobacteriales</taxon>
        <taxon>Flavobacteriaceae</taxon>
        <taxon>Flavobacterium</taxon>
    </lineage>
</organism>
<accession>A0A1G5CSL7</accession>
<dbReference type="AlphaFoldDB" id="A0A1G5CSL7"/>